<comment type="caution">
    <text evidence="4">The sequence shown here is derived from an EMBL/GenBank/DDBJ whole genome shotgun (WGS) entry which is preliminary data.</text>
</comment>
<dbReference type="InterPro" id="IPR036390">
    <property type="entry name" value="WH_DNA-bd_sf"/>
</dbReference>
<dbReference type="PANTHER" id="PTHR18964">
    <property type="entry name" value="ROK (REPRESSOR, ORF, KINASE) FAMILY"/>
    <property type="match status" value="1"/>
</dbReference>
<dbReference type="PANTHER" id="PTHR18964:SF149">
    <property type="entry name" value="BIFUNCTIONAL UDP-N-ACETYLGLUCOSAMINE 2-EPIMERASE_N-ACETYLMANNOSAMINE KINASE"/>
    <property type="match status" value="1"/>
</dbReference>
<evidence type="ECO:0000256" key="3">
    <source>
        <dbReference type="ARBA" id="ARBA00022629"/>
    </source>
</evidence>
<dbReference type="Proteomes" id="UP000623681">
    <property type="component" value="Unassembled WGS sequence"/>
</dbReference>
<keyword evidence="5" id="KW-1185">Reference proteome</keyword>
<dbReference type="InterPro" id="IPR036388">
    <property type="entry name" value="WH-like_DNA-bd_sf"/>
</dbReference>
<dbReference type="GO" id="GO:0042732">
    <property type="term" value="P:D-xylose metabolic process"/>
    <property type="evidence" value="ECO:0007669"/>
    <property type="project" value="UniProtKB-KW"/>
</dbReference>
<dbReference type="Gene3D" id="1.10.10.10">
    <property type="entry name" value="Winged helix-like DNA-binding domain superfamily/Winged helix DNA-binding domain"/>
    <property type="match status" value="1"/>
</dbReference>
<dbReference type="SUPFAM" id="SSF46785">
    <property type="entry name" value="Winged helix' DNA-binding domain"/>
    <property type="match status" value="1"/>
</dbReference>
<organism evidence="4 5">
    <name type="scientific">Clostridium paridis</name>
    <dbReference type="NCBI Taxonomy" id="2803863"/>
    <lineage>
        <taxon>Bacteria</taxon>
        <taxon>Bacillati</taxon>
        <taxon>Bacillota</taxon>
        <taxon>Clostridia</taxon>
        <taxon>Eubacteriales</taxon>
        <taxon>Clostridiaceae</taxon>
        <taxon>Clostridium</taxon>
    </lineage>
</organism>
<comment type="function">
    <text evidence="1">Transcriptional repressor of xylose-utilizing enzymes.</text>
</comment>
<proteinExistence type="inferred from homology"/>
<accession>A0A937FGZ3</accession>
<dbReference type="Gene3D" id="3.30.420.40">
    <property type="match status" value="2"/>
</dbReference>
<name>A0A937FGZ3_9CLOT</name>
<reference evidence="4" key="1">
    <citation type="submission" date="2021-01" db="EMBL/GenBank/DDBJ databases">
        <title>Genome public.</title>
        <authorList>
            <person name="Liu C."/>
            <person name="Sun Q."/>
        </authorList>
    </citation>
    <scope>NUCLEOTIDE SEQUENCE</scope>
    <source>
        <strain evidence="4">YIM B02565</strain>
    </source>
</reference>
<evidence type="ECO:0000313" key="4">
    <source>
        <dbReference type="EMBL" id="MBL4931777.1"/>
    </source>
</evidence>
<keyword evidence="3" id="KW-0859">Xylose metabolism</keyword>
<dbReference type="AlphaFoldDB" id="A0A937FGZ3"/>
<dbReference type="InterPro" id="IPR000600">
    <property type="entry name" value="ROK"/>
</dbReference>
<evidence type="ECO:0000313" key="5">
    <source>
        <dbReference type="Proteomes" id="UP000623681"/>
    </source>
</evidence>
<dbReference type="Pfam" id="PF00480">
    <property type="entry name" value="ROK"/>
    <property type="match status" value="1"/>
</dbReference>
<gene>
    <name evidence="4" type="ORF">JK634_08175</name>
</gene>
<dbReference type="RefSeq" id="WP_202767163.1">
    <property type="nucleotide sequence ID" value="NZ_JAESWA010000022.1"/>
</dbReference>
<dbReference type="InterPro" id="IPR043129">
    <property type="entry name" value="ATPase_NBD"/>
</dbReference>
<protein>
    <submittedName>
        <fullName evidence="4">ROK family protein</fullName>
    </submittedName>
</protein>
<keyword evidence="3" id="KW-0119">Carbohydrate metabolism</keyword>
<evidence type="ECO:0000256" key="2">
    <source>
        <dbReference type="ARBA" id="ARBA00006479"/>
    </source>
</evidence>
<sequence>MNAYKILEYLNDRCKYIFDIIQKCGPITKNELIDKTKIKLTTLNRDIQVLTDNELVIESAIAESTGGRKPVLYDVNPQKFYTIGIDISRTYIEITITNLKIEIVADKIINNPYDIENITKFLPENIKDLLIELSIDMKMVIGIGIGTVGDFNTEYLHDKLIKEFEVPVYIDNGANTAVVGEYFFGSGKGKKNIAYINCGVGIRTGAISSGILIRTINNAEDAFGHMIVDTRGELCSCGNNGCIESYASILKIKQKFIAEVKSQEKALINKDLEEISYKDILILAESKNDIAVNILLDSAMHFGIGLANYIKLFNPQLIILSGPLIQNSQLFYDTSIKVALEKCHIKNNEVIFNRGGYFKNKSIAVGASVLVIQQLLRLKKIT</sequence>
<evidence type="ECO:0000256" key="1">
    <source>
        <dbReference type="ARBA" id="ARBA00002486"/>
    </source>
</evidence>
<comment type="similarity">
    <text evidence="2">Belongs to the ROK (NagC/XylR) family.</text>
</comment>
<dbReference type="EMBL" id="JAESWA010000022">
    <property type="protein sequence ID" value="MBL4931777.1"/>
    <property type="molecule type" value="Genomic_DNA"/>
</dbReference>
<dbReference type="SUPFAM" id="SSF53067">
    <property type="entry name" value="Actin-like ATPase domain"/>
    <property type="match status" value="1"/>
</dbReference>